<dbReference type="OrthoDB" id="8445997at2"/>
<evidence type="ECO:0000313" key="2">
    <source>
        <dbReference type="EMBL" id="PWL16595.1"/>
    </source>
</evidence>
<organism evidence="2 3">
    <name type="scientific">Falsochrobactrum shanghaiense</name>
    <dbReference type="NCBI Taxonomy" id="2201899"/>
    <lineage>
        <taxon>Bacteria</taxon>
        <taxon>Pseudomonadati</taxon>
        <taxon>Pseudomonadota</taxon>
        <taxon>Alphaproteobacteria</taxon>
        <taxon>Hyphomicrobiales</taxon>
        <taxon>Brucellaceae</taxon>
        <taxon>Falsochrobactrum</taxon>
    </lineage>
</organism>
<protein>
    <submittedName>
        <fullName evidence="2">Uncharacterized protein</fullName>
    </submittedName>
</protein>
<dbReference type="Proteomes" id="UP000245865">
    <property type="component" value="Unassembled WGS sequence"/>
</dbReference>
<evidence type="ECO:0000256" key="1">
    <source>
        <dbReference type="SAM" id="MobiDB-lite"/>
    </source>
</evidence>
<feature type="compositionally biased region" description="Basic and acidic residues" evidence="1">
    <location>
        <begin position="138"/>
        <end position="148"/>
    </location>
</feature>
<reference evidence="2 3" key="1">
    <citation type="submission" date="2018-05" db="EMBL/GenBank/DDBJ databases">
        <title>Comparative genomic sequence analysis between strain HN4 and CCM 8460T (Falsochrobactrum ovis) will provide more evidence to prove that HN4 is a new species of Falsochrobactrum.</title>
        <authorList>
            <person name="Lyu W."/>
            <person name="Sun L."/>
            <person name="Yao L."/>
        </authorList>
    </citation>
    <scope>NUCLEOTIDE SEQUENCE [LARGE SCALE GENOMIC DNA]</scope>
    <source>
        <strain evidence="2 3">HN4</strain>
    </source>
</reference>
<dbReference type="AlphaFoldDB" id="A0A316J755"/>
<sequence>MIDNKPTQARMKPMTGLELQAARRAAADRFYQIGMSYVPDGYTVKFRKSLSGVAYGGKIRRIEAPRPITRKSLYIFLHECAHAHLHFGGTRLPRHVEEFQAEKWAHSKMREHGIPVPRTMTERAKKYVARKIVQAEKRGAKSIDREAQRFASSRKMKTSH</sequence>
<name>A0A316J755_9HYPH</name>
<dbReference type="RefSeq" id="WP_109707808.1">
    <property type="nucleotide sequence ID" value="NZ_QGDB01000008.1"/>
</dbReference>
<gene>
    <name evidence="2" type="ORF">DKP76_16625</name>
</gene>
<comment type="caution">
    <text evidence="2">The sequence shown here is derived from an EMBL/GenBank/DDBJ whole genome shotgun (WGS) entry which is preliminary data.</text>
</comment>
<proteinExistence type="predicted"/>
<feature type="region of interest" description="Disordered" evidence="1">
    <location>
        <begin position="138"/>
        <end position="160"/>
    </location>
</feature>
<accession>A0A316J755</accession>
<evidence type="ECO:0000313" key="3">
    <source>
        <dbReference type="Proteomes" id="UP000245865"/>
    </source>
</evidence>
<dbReference type="EMBL" id="QGDB01000008">
    <property type="protein sequence ID" value="PWL16595.1"/>
    <property type="molecule type" value="Genomic_DNA"/>
</dbReference>
<keyword evidence="3" id="KW-1185">Reference proteome</keyword>